<evidence type="ECO:0000256" key="6">
    <source>
        <dbReference type="ARBA" id="ARBA00022955"/>
    </source>
</evidence>
<reference evidence="17" key="1">
    <citation type="submission" date="2024-01" db="EMBL/GenBank/DDBJ databases">
        <authorList>
            <person name="Webb A."/>
        </authorList>
    </citation>
    <scope>NUCLEOTIDE SEQUENCE</scope>
    <source>
        <strain evidence="17">Pm1</strain>
    </source>
</reference>
<organism evidence="17 19">
    <name type="scientific">Peronospora matthiolae</name>
    <dbReference type="NCBI Taxonomy" id="2874970"/>
    <lineage>
        <taxon>Eukaryota</taxon>
        <taxon>Sar</taxon>
        <taxon>Stramenopiles</taxon>
        <taxon>Oomycota</taxon>
        <taxon>Peronosporomycetes</taxon>
        <taxon>Peronosporales</taxon>
        <taxon>Peronosporaceae</taxon>
        <taxon>Peronospora</taxon>
    </lineage>
</organism>
<feature type="domain" description="Diphosphomevalonate decarboxylase-like N-terminal" evidence="16">
    <location>
        <begin position="8"/>
        <end position="177"/>
    </location>
</feature>
<evidence type="ECO:0000256" key="4">
    <source>
        <dbReference type="ARBA" id="ARBA00022741"/>
    </source>
</evidence>
<dbReference type="InterPro" id="IPR029765">
    <property type="entry name" value="Mev_diP_decarb"/>
</dbReference>
<dbReference type="EMBL" id="CAKLBY020000018">
    <property type="protein sequence ID" value="CAK7900738.1"/>
    <property type="molecule type" value="Genomic_DNA"/>
</dbReference>
<keyword evidence="8 12" id="KW-0443">Lipid metabolism</keyword>
<evidence type="ECO:0000256" key="11">
    <source>
        <dbReference type="ARBA" id="ARBA00023239"/>
    </source>
</evidence>
<evidence type="ECO:0000313" key="19">
    <source>
        <dbReference type="Proteomes" id="UP001162060"/>
    </source>
</evidence>
<evidence type="ECO:0000256" key="13">
    <source>
        <dbReference type="RuleBase" id="RU363086"/>
    </source>
</evidence>
<evidence type="ECO:0000256" key="8">
    <source>
        <dbReference type="ARBA" id="ARBA00023098"/>
    </source>
</evidence>
<dbReference type="InterPro" id="IPR053859">
    <property type="entry name" value="MVD-like_N"/>
</dbReference>
<dbReference type="Pfam" id="PF18376">
    <property type="entry name" value="MDD_C"/>
    <property type="match status" value="1"/>
</dbReference>
<feature type="domain" description="Mvd1 C-terminal" evidence="15">
    <location>
        <begin position="191"/>
        <end position="385"/>
    </location>
</feature>
<comment type="pathway">
    <text evidence="13">Steroid biosynthesis; cholesterol biosynthesis.</text>
</comment>
<keyword evidence="7 13" id="KW-0756">Sterol biosynthesis</keyword>
<name>A0AAV1T6M4_9STRA</name>
<dbReference type="AlphaFoldDB" id="A0AAV1T6M4"/>
<keyword evidence="13" id="KW-0153">Cholesterol metabolism</keyword>
<evidence type="ECO:0000256" key="2">
    <source>
        <dbReference type="ARBA" id="ARBA00012296"/>
    </source>
</evidence>
<evidence type="ECO:0000313" key="17">
    <source>
        <dbReference type="EMBL" id="CAK7900738.1"/>
    </source>
</evidence>
<sequence>MKVVTCAAPTNIAVIKYWGKTDAVLNTPLNSSLSVTLHQDQLRATTSVASGSALSRTRLWLNGQEQPLNSRVTTVVREMQQLAQRVHKAAQETQQPLLIVSSNSFPTAAGLASSAAGYACLVAALAEFYRLSTADEEFPGQLSAIARQGSGSACRSLHGGFVAWHKGQRSDGRDSVAVPVADSLHWPELRAVVCVVSDQQKDTSSTRGMQRTKATSPLLAYRVEHVVADRMKTMEEAILAKDFAAFGTLTMRDSNQFHATCLDSMPPIFYLNETSREIIRLVHRYNEQAGRVQAAYTFDAGPNAVLFVEEQHAQELVSLVCHCFSDSLNMTIKASMSFDCTPSRALLERMQSKACGSSKETFELPHLPDSVKMMYVSRVGGGTRVLSADEALIDAVTGEPLFSRTAACSHPMSKPRSCLRSDQLLHYVVAAVAAIAVTGAVLLRK</sequence>
<comment type="function">
    <text evidence="13">Catalyzes the ATP dependent decarboxylation of (R)-5-diphosphomevalonate to form isopentenyl diphosphate (IPP). Functions in the mevalonate (MVA) pathway leading to isopentenyl diphosphate (IPP), a key precursor for the biosynthesis of isoprenoids and sterol synthesis.</text>
</comment>
<dbReference type="GO" id="GO:0019287">
    <property type="term" value="P:isopentenyl diphosphate biosynthetic process, mevalonate pathway"/>
    <property type="evidence" value="ECO:0007669"/>
    <property type="project" value="UniProtKB-UniRule"/>
</dbReference>
<dbReference type="FunFam" id="3.30.230.10:FF:000080">
    <property type="entry name" value="Diphosphomevalonate decarboxylase"/>
    <property type="match status" value="1"/>
</dbReference>
<dbReference type="PANTHER" id="PTHR10977">
    <property type="entry name" value="DIPHOSPHOMEVALONATE DECARBOXYLASE"/>
    <property type="match status" value="1"/>
</dbReference>
<keyword evidence="10 13" id="KW-0753">Steroid metabolism</keyword>
<dbReference type="Gene3D" id="3.30.230.10">
    <property type="match status" value="1"/>
</dbReference>
<evidence type="ECO:0000256" key="1">
    <source>
        <dbReference type="ARBA" id="ARBA00008831"/>
    </source>
</evidence>
<dbReference type="EC" id="4.1.1.33" evidence="2 12"/>
<evidence type="ECO:0000259" key="16">
    <source>
        <dbReference type="Pfam" id="PF22700"/>
    </source>
</evidence>
<keyword evidence="4 12" id="KW-0547">Nucleotide-binding</keyword>
<dbReference type="InterPro" id="IPR014721">
    <property type="entry name" value="Ribsml_uS5_D2-typ_fold_subgr"/>
</dbReference>
<accession>A0AAV1T6M4</accession>
<dbReference type="Pfam" id="PF22700">
    <property type="entry name" value="MVD-like_N"/>
    <property type="match status" value="1"/>
</dbReference>
<dbReference type="GO" id="GO:0005524">
    <property type="term" value="F:ATP binding"/>
    <property type="evidence" value="ECO:0007669"/>
    <property type="project" value="UniProtKB-UniRule"/>
</dbReference>
<evidence type="ECO:0000256" key="9">
    <source>
        <dbReference type="ARBA" id="ARBA00023166"/>
    </source>
</evidence>
<evidence type="ECO:0000256" key="7">
    <source>
        <dbReference type="ARBA" id="ARBA00023011"/>
    </source>
</evidence>
<dbReference type="FunFam" id="3.30.70.890:FF:000005">
    <property type="entry name" value="Diphosphomevalonate decarboxylase"/>
    <property type="match status" value="1"/>
</dbReference>
<keyword evidence="14" id="KW-0472">Membrane</keyword>
<protein>
    <recommendedName>
        <fullName evidence="2 12">Diphosphomevalonate decarboxylase</fullName>
        <ecNumber evidence="2 12">4.1.1.33</ecNumber>
    </recommendedName>
</protein>
<dbReference type="SUPFAM" id="SSF54211">
    <property type="entry name" value="Ribosomal protein S5 domain 2-like"/>
    <property type="match status" value="1"/>
</dbReference>
<dbReference type="GO" id="GO:0004163">
    <property type="term" value="F:diphosphomevalonate decarboxylase activity"/>
    <property type="evidence" value="ECO:0007669"/>
    <property type="project" value="UniProtKB-UniRule"/>
</dbReference>
<dbReference type="NCBIfam" id="TIGR01240">
    <property type="entry name" value="mevDPdecarb"/>
    <property type="match status" value="1"/>
</dbReference>
<comment type="caution">
    <text evidence="17">The sequence shown here is derived from an EMBL/GenBank/DDBJ whole genome shotgun (WGS) entry which is preliminary data.</text>
</comment>
<keyword evidence="9 13" id="KW-1207">Sterol metabolism</keyword>
<keyword evidence="14" id="KW-1133">Transmembrane helix</keyword>
<dbReference type="Gene3D" id="3.30.70.890">
    <property type="entry name" value="GHMP kinase, C-terminal domain"/>
    <property type="match status" value="1"/>
</dbReference>
<dbReference type="InterPro" id="IPR005935">
    <property type="entry name" value="Mev_decarb"/>
</dbReference>
<dbReference type="PANTHER" id="PTHR10977:SF3">
    <property type="entry name" value="DIPHOSPHOMEVALONATE DECARBOXYLASE"/>
    <property type="match status" value="1"/>
</dbReference>
<evidence type="ECO:0000256" key="12">
    <source>
        <dbReference type="PIRNR" id="PIRNR015950"/>
    </source>
</evidence>
<dbReference type="SUPFAM" id="SSF55060">
    <property type="entry name" value="GHMP Kinase, C-terminal domain"/>
    <property type="match status" value="1"/>
</dbReference>
<dbReference type="InterPro" id="IPR036554">
    <property type="entry name" value="GHMP_kinase_C_sf"/>
</dbReference>
<dbReference type="EMBL" id="CAKLBY020000234">
    <property type="protein sequence ID" value="CAK7938847.1"/>
    <property type="molecule type" value="Genomic_DNA"/>
</dbReference>
<dbReference type="GO" id="GO:0005829">
    <property type="term" value="C:cytosol"/>
    <property type="evidence" value="ECO:0007669"/>
    <property type="project" value="InterPro"/>
</dbReference>
<evidence type="ECO:0000313" key="18">
    <source>
        <dbReference type="EMBL" id="CAK7938847.1"/>
    </source>
</evidence>
<evidence type="ECO:0000259" key="15">
    <source>
        <dbReference type="Pfam" id="PF18376"/>
    </source>
</evidence>
<evidence type="ECO:0000256" key="5">
    <source>
        <dbReference type="ARBA" id="ARBA00022840"/>
    </source>
</evidence>
<proteinExistence type="inferred from homology"/>
<dbReference type="PIRSF" id="PIRSF015950">
    <property type="entry name" value="Mev_P_decrbx"/>
    <property type="match status" value="1"/>
</dbReference>
<dbReference type="InterPro" id="IPR041431">
    <property type="entry name" value="Mvd1_C"/>
</dbReference>
<comment type="similarity">
    <text evidence="1 12 13">Belongs to the diphosphomevalonate decarboxylase family.</text>
</comment>
<evidence type="ECO:0000256" key="3">
    <source>
        <dbReference type="ARBA" id="ARBA00022516"/>
    </source>
</evidence>
<evidence type="ECO:0000256" key="10">
    <source>
        <dbReference type="ARBA" id="ARBA00023221"/>
    </source>
</evidence>
<feature type="transmembrane region" description="Helical" evidence="14">
    <location>
        <begin position="424"/>
        <end position="443"/>
    </location>
</feature>
<keyword evidence="3 13" id="KW-0444">Lipid biosynthesis</keyword>
<gene>
    <name evidence="17" type="ORF">PM001_LOCUS2137</name>
    <name evidence="18" type="ORF">PM001_LOCUS23997</name>
</gene>
<evidence type="ECO:0000256" key="14">
    <source>
        <dbReference type="SAM" id="Phobius"/>
    </source>
</evidence>
<dbReference type="InterPro" id="IPR020568">
    <property type="entry name" value="Ribosomal_Su5_D2-typ_SF"/>
</dbReference>
<dbReference type="GO" id="GO:0006695">
    <property type="term" value="P:cholesterol biosynthetic process"/>
    <property type="evidence" value="ECO:0007669"/>
    <property type="project" value="UniProtKB-KW"/>
</dbReference>
<keyword evidence="13" id="KW-0152">Cholesterol biosynthesis</keyword>
<keyword evidence="5 12" id="KW-0067">ATP-binding</keyword>
<keyword evidence="11 12" id="KW-0456">Lyase</keyword>
<keyword evidence="6 13" id="KW-0752">Steroid biosynthesis</keyword>
<comment type="catalytic activity">
    <reaction evidence="12 13">
        <text>(R)-5-diphosphomevalonate + ATP = isopentenyl diphosphate + ADP + phosphate + CO2</text>
        <dbReference type="Rhea" id="RHEA:23732"/>
        <dbReference type="ChEBI" id="CHEBI:16526"/>
        <dbReference type="ChEBI" id="CHEBI:30616"/>
        <dbReference type="ChEBI" id="CHEBI:43474"/>
        <dbReference type="ChEBI" id="CHEBI:57557"/>
        <dbReference type="ChEBI" id="CHEBI:128769"/>
        <dbReference type="ChEBI" id="CHEBI:456216"/>
        <dbReference type="EC" id="4.1.1.33"/>
    </reaction>
</comment>
<dbReference type="Proteomes" id="UP001162060">
    <property type="component" value="Unassembled WGS sequence"/>
</dbReference>
<keyword evidence="14" id="KW-0812">Transmembrane</keyword>